<accession>A0ACD1HJ06</accession>
<protein>
    <submittedName>
        <fullName evidence="1">Uncharacterized protein</fullName>
    </submittedName>
</protein>
<sequence length="445" mass="49742">MSPLRNTGPRFKCRIAGCNSSFQRKEHRNRHEGQHTGALARVCPFCARSFSRSDSLRRHIRLDHHDDPQASSTTRTAQACLGCRQAKTRCGGGKPCNRCRAQPQPCIYHHRPQHPQQPQQPHQSPSSPEVQSLSPQSLPSPPTQDNSVSQFTPYIHLYFTHFHPHWPILHCATFSPPDEPLLLLQVVSMIGLWVSETPSAREAAINLHRKLGSSILAQQENWARPIPFTADPPDHDPTAPTQEIVSRCPVATYQAILLYLIFSLVLTRAGHGPSHGSSKPPHALDLTLPLSPDDTHILSVLVTTCLRNSVFYYPLMLERYHRTVDSVACIWVGVEELKRLGLAMHKVCRLSGHAAQMVEGEDERARVGDGQEEHRGVVRLSDLQFPPPDSRHLWEAQSNPELARLLQIEARRSGGASAPLDGREEGNWVSACARVLADGMDTWWL</sequence>
<organism evidence="1 2">
    <name type="scientific">Aspergillus aculeatinus CBS 121060</name>
    <dbReference type="NCBI Taxonomy" id="1448322"/>
    <lineage>
        <taxon>Eukaryota</taxon>
        <taxon>Fungi</taxon>
        <taxon>Dikarya</taxon>
        <taxon>Ascomycota</taxon>
        <taxon>Pezizomycotina</taxon>
        <taxon>Eurotiomycetes</taxon>
        <taxon>Eurotiomycetidae</taxon>
        <taxon>Eurotiales</taxon>
        <taxon>Aspergillaceae</taxon>
        <taxon>Aspergillus</taxon>
        <taxon>Aspergillus subgen. Circumdati</taxon>
    </lineage>
</organism>
<reference evidence="1" key="1">
    <citation type="submission" date="2018-02" db="EMBL/GenBank/DDBJ databases">
        <title>The genomes of Aspergillus section Nigri reveals drivers in fungal speciation.</title>
        <authorList>
            <consortium name="DOE Joint Genome Institute"/>
            <person name="Vesth T.C."/>
            <person name="Nybo J."/>
            <person name="Theobald S."/>
            <person name="Brandl J."/>
            <person name="Frisvad J.C."/>
            <person name="Nielsen K.F."/>
            <person name="Lyhne E.K."/>
            <person name="Kogle M.E."/>
            <person name="Kuo A."/>
            <person name="Riley R."/>
            <person name="Clum A."/>
            <person name="Nolan M."/>
            <person name="Lipzen A."/>
            <person name="Salamov A."/>
            <person name="Henrissat B."/>
            <person name="Wiebenga A."/>
            <person name="De vries R.P."/>
            <person name="Grigoriev I.V."/>
            <person name="Mortensen U.H."/>
            <person name="Andersen M.R."/>
            <person name="Baker S.E."/>
        </authorList>
    </citation>
    <scope>NUCLEOTIDE SEQUENCE</scope>
    <source>
        <strain evidence="1">CBS 121060</strain>
    </source>
</reference>
<keyword evidence="2" id="KW-1185">Reference proteome</keyword>
<dbReference type="Proteomes" id="UP000249661">
    <property type="component" value="Unassembled WGS sequence"/>
</dbReference>
<gene>
    <name evidence="1" type="ORF">BO66DRAFT_459460</name>
</gene>
<dbReference type="EMBL" id="KZ824937">
    <property type="protein sequence ID" value="RAH73839.1"/>
    <property type="molecule type" value="Genomic_DNA"/>
</dbReference>
<evidence type="ECO:0000313" key="2">
    <source>
        <dbReference type="Proteomes" id="UP000249661"/>
    </source>
</evidence>
<name>A0ACD1HJ06_9EURO</name>
<evidence type="ECO:0000313" key="1">
    <source>
        <dbReference type="EMBL" id="RAH73839.1"/>
    </source>
</evidence>
<proteinExistence type="predicted"/>